<evidence type="ECO:0000313" key="12">
    <source>
        <dbReference type="Proteomes" id="UP000241229"/>
    </source>
</evidence>
<evidence type="ECO:0000256" key="6">
    <source>
        <dbReference type="ARBA" id="ARBA00023008"/>
    </source>
</evidence>
<dbReference type="InterPro" id="IPR002386">
    <property type="entry name" value="Amicyanin/Pseudoazurin"/>
</dbReference>
<reference evidence="11 12" key="1">
    <citation type="submission" date="2018-03" db="EMBL/GenBank/DDBJ databases">
        <title>The draft genome of Mesorhizobium sp. 6GN-30.</title>
        <authorList>
            <person name="Liu L."/>
            <person name="Li L."/>
            <person name="Wang T."/>
            <person name="Zhang X."/>
            <person name="Liang L."/>
        </authorList>
    </citation>
    <scope>NUCLEOTIDE SEQUENCE [LARGE SCALE GENOMIC DNA]</scope>
    <source>
        <strain evidence="11 12">6GN30</strain>
    </source>
</reference>
<dbReference type="GO" id="GO:0042597">
    <property type="term" value="C:periplasmic space"/>
    <property type="evidence" value="ECO:0007669"/>
    <property type="project" value="UniProtKB-SubCell"/>
</dbReference>
<dbReference type="NCBIfam" id="TIGR02375">
    <property type="entry name" value="pseudoazurin"/>
    <property type="match status" value="1"/>
</dbReference>
<dbReference type="CDD" id="cd04218">
    <property type="entry name" value="Pseudoazurin"/>
    <property type="match status" value="1"/>
</dbReference>
<feature type="binding site" evidence="8">
    <location>
        <position position="103"/>
    </location>
    <ligand>
        <name>Cu cation</name>
        <dbReference type="ChEBI" id="CHEBI:23378"/>
    </ligand>
</feature>
<dbReference type="Pfam" id="PF00127">
    <property type="entry name" value="Copper-bind"/>
    <property type="match status" value="1"/>
</dbReference>
<evidence type="ECO:0000256" key="9">
    <source>
        <dbReference type="SAM" id="SignalP"/>
    </source>
</evidence>
<evidence type="ECO:0000256" key="7">
    <source>
        <dbReference type="NCBIfam" id="TIGR02375"/>
    </source>
</evidence>
<comment type="subcellular location">
    <subcellularLocation>
        <location evidence="1">Periplasm</location>
    </subcellularLocation>
</comment>
<evidence type="ECO:0000256" key="8">
    <source>
        <dbReference type="PIRSR" id="PIRSR602386-1"/>
    </source>
</evidence>
<feature type="signal peptide" evidence="9">
    <location>
        <begin position="1"/>
        <end position="25"/>
    </location>
</feature>
<protein>
    <recommendedName>
        <fullName evidence="7">Pseudoazurin</fullName>
    </recommendedName>
</protein>
<evidence type="ECO:0000313" key="11">
    <source>
        <dbReference type="EMBL" id="PSJ54972.1"/>
    </source>
</evidence>
<keyword evidence="9" id="KW-0732">Signal</keyword>
<sequence>MPAMKRSACRLALAAVLAMSVGAQAETIEVRMLNRGEHGSMAYEPDYVALKPGDWLKFVAANQSHNAASIDGMVPERYAGFKGRINEEIEVRFDQPGFYGIKCSPHYGMGMVMVVRVGEVSMPESFRGFDAPPRARKRFDEIFARNGLSQ</sequence>
<comment type="cofactor">
    <cofactor evidence="8">
        <name>Cu cation</name>
        <dbReference type="ChEBI" id="CHEBI:23378"/>
    </cofactor>
    <text evidence="8">Binds 1 copper ion per subunit.</text>
</comment>
<evidence type="ECO:0000256" key="2">
    <source>
        <dbReference type="ARBA" id="ARBA00022448"/>
    </source>
</evidence>
<dbReference type="GO" id="GO:0005507">
    <property type="term" value="F:copper ion binding"/>
    <property type="evidence" value="ECO:0007669"/>
    <property type="project" value="UniProtKB-UniRule"/>
</dbReference>
<comment type="caution">
    <text evidence="11">The sequence shown here is derived from an EMBL/GenBank/DDBJ whole genome shotgun (WGS) entry which is preliminary data.</text>
</comment>
<dbReference type="InterPro" id="IPR008972">
    <property type="entry name" value="Cupredoxin"/>
</dbReference>
<evidence type="ECO:0000256" key="3">
    <source>
        <dbReference type="ARBA" id="ARBA00022723"/>
    </source>
</evidence>
<organism evidence="11 12">
    <name type="scientific">Kumtagia ephedrae</name>
    <dbReference type="NCBI Taxonomy" id="2116701"/>
    <lineage>
        <taxon>Bacteria</taxon>
        <taxon>Pseudomonadati</taxon>
        <taxon>Pseudomonadota</taxon>
        <taxon>Alphaproteobacteria</taxon>
        <taxon>Hyphomicrobiales</taxon>
        <taxon>Phyllobacteriaceae</taxon>
        <taxon>Kumtagia</taxon>
    </lineage>
</organism>
<feature type="binding site" evidence="8">
    <location>
        <position position="106"/>
    </location>
    <ligand>
        <name>Cu cation</name>
        <dbReference type="ChEBI" id="CHEBI:23378"/>
    </ligand>
</feature>
<feature type="domain" description="Blue (type 1) copper" evidence="10">
    <location>
        <begin position="31"/>
        <end position="117"/>
    </location>
</feature>
<feature type="binding site" evidence="8">
    <location>
        <position position="111"/>
    </location>
    <ligand>
        <name>Cu cation</name>
        <dbReference type="ChEBI" id="CHEBI:23378"/>
    </ligand>
</feature>
<gene>
    <name evidence="11" type="ORF">C7I84_23515</name>
</gene>
<dbReference type="PRINTS" id="PR00155">
    <property type="entry name" value="AMICYANIN"/>
</dbReference>
<dbReference type="SUPFAM" id="SSF49503">
    <property type="entry name" value="Cupredoxins"/>
    <property type="match status" value="1"/>
</dbReference>
<dbReference type="Proteomes" id="UP000241229">
    <property type="component" value="Unassembled WGS sequence"/>
</dbReference>
<dbReference type="GO" id="GO:0009055">
    <property type="term" value="F:electron transfer activity"/>
    <property type="evidence" value="ECO:0007669"/>
    <property type="project" value="InterPro"/>
</dbReference>
<accession>A0A2P7RXU2</accession>
<dbReference type="AlphaFoldDB" id="A0A2P7RXU2"/>
<dbReference type="InterPro" id="IPR012745">
    <property type="entry name" value="Pseudoazurin"/>
</dbReference>
<dbReference type="PRINTS" id="PR00156">
    <property type="entry name" value="COPPERBLUE"/>
</dbReference>
<proteinExistence type="predicted"/>
<keyword evidence="6 8" id="KW-0186">Copper</keyword>
<dbReference type="InterPro" id="IPR000923">
    <property type="entry name" value="BlueCu_1"/>
</dbReference>
<name>A0A2P7RXU2_9HYPH</name>
<evidence type="ECO:0000259" key="10">
    <source>
        <dbReference type="Pfam" id="PF00127"/>
    </source>
</evidence>
<feature type="binding site" evidence="8">
    <location>
        <position position="65"/>
    </location>
    <ligand>
        <name>Cu cation</name>
        <dbReference type="ChEBI" id="CHEBI:23378"/>
    </ligand>
</feature>
<dbReference type="OrthoDB" id="7510199at2"/>
<keyword evidence="4" id="KW-0574">Periplasm</keyword>
<keyword evidence="5" id="KW-0249">Electron transport</keyword>
<keyword evidence="3 8" id="KW-0479">Metal-binding</keyword>
<dbReference type="InterPro" id="IPR001235">
    <property type="entry name" value="Copper_blue_Plastocyanin"/>
</dbReference>
<evidence type="ECO:0000256" key="5">
    <source>
        <dbReference type="ARBA" id="ARBA00022982"/>
    </source>
</evidence>
<evidence type="ECO:0000256" key="1">
    <source>
        <dbReference type="ARBA" id="ARBA00004418"/>
    </source>
</evidence>
<keyword evidence="12" id="KW-1185">Reference proteome</keyword>
<dbReference type="Gene3D" id="2.60.40.420">
    <property type="entry name" value="Cupredoxins - blue copper proteins"/>
    <property type="match status" value="1"/>
</dbReference>
<keyword evidence="2" id="KW-0813">Transport</keyword>
<dbReference type="EMBL" id="PXYK01000028">
    <property type="protein sequence ID" value="PSJ54972.1"/>
    <property type="molecule type" value="Genomic_DNA"/>
</dbReference>
<evidence type="ECO:0000256" key="4">
    <source>
        <dbReference type="ARBA" id="ARBA00022764"/>
    </source>
</evidence>
<feature type="chain" id="PRO_5015203912" description="Pseudoazurin" evidence="9">
    <location>
        <begin position="26"/>
        <end position="150"/>
    </location>
</feature>